<keyword evidence="2" id="KW-1185">Reference proteome</keyword>
<dbReference type="Proteomes" id="UP000232003">
    <property type="component" value="Chromosome"/>
</dbReference>
<name>A0A2K8SJF7_9NOSO</name>
<evidence type="ECO:0000313" key="2">
    <source>
        <dbReference type="Proteomes" id="UP000232003"/>
    </source>
</evidence>
<evidence type="ECO:0000313" key="1">
    <source>
        <dbReference type="EMBL" id="AUB35480.1"/>
    </source>
</evidence>
<sequence>MGISGVRMRNISVRDRLFSYPTVEDQLIRLDEDRATLAQAVPEIIKYFVSLVQMQPAYRLFLVDQEEQKTSVSVTAVENTASKTVIAEVYTEFYNWKLTGANCWRGKSVGRLDPDKICLTLHLDWDENEFIFFEAQHPDLSRFPWATEAAY</sequence>
<dbReference type="AlphaFoldDB" id="A0A2K8SJF7"/>
<dbReference type="EMBL" id="CP024785">
    <property type="protein sequence ID" value="AUB35480.1"/>
    <property type="molecule type" value="Genomic_DNA"/>
</dbReference>
<gene>
    <name evidence="1" type="ORF">COO91_01360</name>
</gene>
<accession>A0A2K8SJF7</accession>
<protein>
    <submittedName>
        <fullName evidence="1">Uncharacterized protein</fullName>
    </submittedName>
</protein>
<proteinExistence type="predicted"/>
<organism evidence="1 2">
    <name type="scientific">Nostoc flagelliforme CCNUN1</name>
    <dbReference type="NCBI Taxonomy" id="2038116"/>
    <lineage>
        <taxon>Bacteria</taxon>
        <taxon>Bacillati</taxon>
        <taxon>Cyanobacteriota</taxon>
        <taxon>Cyanophyceae</taxon>
        <taxon>Nostocales</taxon>
        <taxon>Nostocaceae</taxon>
        <taxon>Nostoc</taxon>
    </lineage>
</organism>
<dbReference type="KEGG" id="nfl:COO91_01360"/>
<reference evidence="1 2" key="1">
    <citation type="submission" date="2017-11" db="EMBL/GenBank/DDBJ databases">
        <title>Complete genome of a free-living desiccation-tolerant cyanobacterium and its photosynthetic adaptation to extreme terrestrial habitat.</title>
        <authorList>
            <person name="Shang J."/>
        </authorList>
    </citation>
    <scope>NUCLEOTIDE SEQUENCE [LARGE SCALE GENOMIC DNA]</scope>
    <source>
        <strain evidence="1 2">CCNUN1</strain>
    </source>
</reference>